<dbReference type="SUPFAM" id="SSF56112">
    <property type="entry name" value="Protein kinase-like (PK-like)"/>
    <property type="match status" value="1"/>
</dbReference>
<accession>A0A9W9UVG1</accession>
<dbReference type="SMART" id="SM00220">
    <property type="entry name" value="S_TKc"/>
    <property type="match status" value="1"/>
</dbReference>
<feature type="domain" description="Protein kinase" evidence="1">
    <location>
        <begin position="47"/>
        <end position="317"/>
    </location>
</feature>
<keyword evidence="3" id="KW-1185">Reference proteome</keyword>
<comment type="caution">
    <text evidence="2">The sequence shown here is derived from an EMBL/GenBank/DDBJ whole genome shotgun (WGS) entry which is preliminary data.</text>
</comment>
<dbReference type="InterPro" id="IPR008271">
    <property type="entry name" value="Ser/Thr_kinase_AS"/>
</dbReference>
<dbReference type="CDD" id="cd14014">
    <property type="entry name" value="STKc_PknB_like"/>
    <property type="match status" value="1"/>
</dbReference>
<dbReference type="PANTHER" id="PTHR46082">
    <property type="entry name" value="ATP/GTP-BINDING PROTEIN-RELATED"/>
    <property type="match status" value="1"/>
</dbReference>
<dbReference type="InterPro" id="IPR011009">
    <property type="entry name" value="Kinase-like_dom_sf"/>
</dbReference>
<dbReference type="OrthoDB" id="10252171at2759"/>
<dbReference type="Proteomes" id="UP001147782">
    <property type="component" value="Unassembled WGS sequence"/>
</dbReference>
<dbReference type="PROSITE" id="PS00108">
    <property type="entry name" value="PROTEIN_KINASE_ST"/>
    <property type="match status" value="1"/>
</dbReference>
<proteinExistence type="predicted"/>
<protein>
    <submittedName>
        <fullName evidence="2">Tetratricopeptide-like helical</fullName>
    </submittedName>
</protein>
<dbReference type="PANTHER" id="PTHR46082:SF6">
    <property type="entry name" value="AAA+ ATPASE DOMAIN-CONTAINING PROTEIN-RELATED"/>
    <property type="match status" value="1"/>
</dbReference>
<reference evidence="2" key="2">
    <citation type="journal article" date="2023" name="IMA Fungus">
        <title>Comparative genomic study of the Penicillium genus elucidates a diverse pangenome and 15 lateral gene transfer events.</title>
        <authorList>
            <person name="Petersen C."/>
            <person name="Sorensen T."/>
            <person name="Nielsen M.R."/>
            <person name="Sondergaard T.E."/>
            <person name="Sorensen J.L."/>
            <person name="Fitzpatrick D.A."/>
            <person name="Frisvad J.C."/>
            <person name="Nielsen K.L."/>
        </authorList>
    </citation>
    <scope>NUCLEOTIDE SEQUENCE</scope>
    <source>
        <strain evidence="2">IBT 29864</strain>
    </source>
</reference>
<evidence type="ECO:0000313" key="2">
    <source>
        <dbReference type="EMBL" id="KAJ5358988.1"/>
    </source>
</evidence>
<dbReference type="Gene3D" id="1.10.510.10">
    <property type="entry name" value="Transferase(Phosphotransferase) domain 1"/>
    <property type="match status" value="1"/>
</dbReference>
<dbReference type="Pfam" id="PF13424">
    <property type="entry name" value="TPR_12"/>
    <property type="match status" value="3"/>
</dbReference>
<dbReference type="AlphaFoldDB" id="A0A9W9UVG1"/>
<dbReference type="Gene3D" id="1.25.40.10">
    <property type="entry name" value="Tetratricopeptide repeat domain"/>
    <property type="match status" value="2"/>
</dbReference>
<dbReference type="RefSeq" id="XP_056550274.1">
    <property type="nucleotide sequence ID" value="XM_056704314.1"/>
</dbReference>
<evidence type="ECO:0000259" key="1">
    <source>
        <dbReference type="PROSITE" id="PS50011"/>
    </source>
</evidence>
<dbReference type="SUPFAM" id="SSF48452">
    <property type="entry name" value="TPR-like"/>
    <property type="match status" value="3"/>
</dbReference>
<dbReference type="Pfam" id="PF00069">
    <property type="entry name" value="Pkinase"/>
    <property type="match status" value="1"/>
</dbReference>
<name>A0A9W9UVG1_9EURO</name>
<dbReference type="GO" id="GO:0005524">
    <property type="term" value="F:ATP binding"/>
    <property type="evidence" value="ECO:0007669"/>
    <property type="project" value="InterPro"/>
</dbReference>
<reference evidence="2" key="1">
    <citation type="submission" date="2022-11" db="EMBL/GenBank/DDBJ databases">
        <authorList>
            <person name="Petersen C."/>
        </authorList>
    </citation>
    <scope>NUCLEOTIDE SEQUENCE</scope>
    <source>
        <strain evidence="2">IBT 29864</strain>
    </source>
</reference>
<gene>
    <name evidence="2" type="ORF">N7496_011401</name>
</gene>
<dbReference type="EMBL" id="JAPZBS010000009">
    <property type="protein sequence ID" value="KAJ5358988.1"/>
    <property type="molecule type" value="Genomic_DNA"/>
</dbReference>
<dbReference type="GO" id="GO:0004672">
    <property type="term" value="F:protein kinase activity"/>
    <property type="evidence" value="ECO:0007669"/>
    <property type="project" value="InterPro"/>
</dbReference>
<dbReference type="Pfam" id="PF13374">
    <property type="entry name" value="TPR_10"/>
    <property type="match status" value="1"/>
</dbReference>
<dbReference type="InterPro" id="IPR011990">
    <property type="entry name" value="TPR-like_helical_dom_sf"/>
</dbReference>
<dbReference type="InterPro" id="IPR000719">
    <property type="entry name" value="Prot_kinase_dom"/>
</dbReference>
<dbReference type="InterPro" id="IPR053137">
    <property type="entry name" value="NLR-like"/>
</dbReference>
<dbReference type="GeneID" id="81443493"/>
<sequence length="785" mass="90388">MARISDLVQDSKLETYFLPDCSVETVHRFQESDPASRQRLVTRSEHWRRQKRIGGGGFGTVWLEKCIKGGRPGATPQDGAVRAVKQIDIDTRLGSIEYNRELEAIAKFSHSRYERCFVKSFGWYEGPSQLFITMEYFENGDLFAYLYQKPPLPEAEAKDITYQILDGLSMMHENGFAHRDLKPHNILIKSHPPEEWWIKLADFGITKRIEESYGQSTTLKGTPRYLAPEIWGFVERGSAYATDIWALGEILFEIITKKPAFGTPASLASYKTQQHFPVTMLTNADISQAGVDFVLSLMRPYPSHRITATSAMSHVWIQSLLPYSYESMTAIQDEPRIPSPVAILTNEFASWTTKNSSEAPKATYREIPRSTTTSDLVNATQGNTSMAQERKSYSSLGTTIPHFMQGQVGALELSPTELGSENQTGRSLYRQKRYKEAETMFQQPFQGREVLGHGHEDILSSAYRNGRSLYDQERYEEAEILFRDVFQGQEKTLGYDHEATLKSAYWLGCSLYGQKRYQEAETMFRQASRGREKVLGHNHEDTLNSVYLHGCSLLSQNRYKEAETMFRQAFQGRVKVLGPDHEATLHSAHWHGYSLYRQKRYKEAEAMFRQAFQGREKVLGHNHADTLNSSYLLGRSLYEQERYEEAGIMFREVFQGQEKVLGYDHEGTLHSAHWLGCSLYGQDRYKEAETMFRRAFQGRERVLGHDHEDTLNSEYLLGRSLYDQDRYEQAANMFQQAYEGRQRVLGYGHRDTLLADSYLLRARQQAREQARRQTSAIRKLGRLFK</sequence>
<organism evidence="2 3">
    <name type="scientific">Penicillium cataractarum</name>
    <dbReference type="NCBI Taxonomy" id="2100454"/>
    <lineage>
        <taxon>Eukaryota</taxon>
        <taxon>Fungi</taxon>
        <taxon>Dikarya</taxon>
        <taxon>Ascomycota</taxon>
        <taxon>Pezizomycotina</taxon>
        <taxon>Eurotiomycetes</taxon>
        <taxon>Eurotiomycetidae</taxon>
        <taxon>Eurotiales</taxon>
        <taxon>Aspergillaceae</taxon>
        <taxon>Penicillium</taxon>
    </lineage>
</organism>
<dbReference type="PROSITE" id="PS50011">
    <property type="entry name" value="PROTEIN_KINASE_DOM"/>
    <property type="match status" value="1"/>
</dbReference>
<evidence type="ECO:0000313" key="3">
    <source>
        <dbReference type="Proteomes" id="UP001147782"/>
    </source>
</evidence>